<dbReference type="Pfam" id="PF23643">
    <property type="entry name" value="TRAPPC13_C"/>
    <property type="match status" value="1"/>
</dbReference>
<dbReference type="InterPro" id="IPR010378">
    <property type="entry name" value="TRAPPC13"/>
</dbReference>
<accession>A0A7S3FUT1</accession>
<proteinExistence type="predicted"/>
<dbReference type="InterPro" id="IPR055428">
    <property type="entry name" value="TRAPPC13_C"/>
</dbReference>
<dbReference type="AlphaFoldDB" id="A0A7S3FUT1"/>
<sequence length="181" mass="21068">MFEQSVVFDRDETRSFIFIIEPRDSSLKINKFKTEQLGQLVIKWFNYFGDPGILKVSPFKYGIDSNSKFLVEIQQVQEEQDLVLKLEVPQDMRFKIFNLSPQNMNLRLDVWDQEQYDVKILSVEEGGELGYLKPNESKEFTLRLFALKCGVSSLSGLLVRDMIASKDIVFQVFSSINVDYE</sequence>
<name>A0A7S3FUT1_9SPIT</name>
<feature type="domain" description="Trafficking protein particle complex subunit 13 C-terminal" evidence="1">
    <location>
        <begin position="84"/>
        <end position="176"/>
    </location>
</feature>
<dbReference type="PANTHER" id="PTHR13134:SF3">
    <property type="entry name" value="TRAFFICKING PROTEIN PARTICLE COMPLEX SUBUNIT 13"/>
    <property type="match status" value="1"/>
</dbReference>
<dbReference type="PANTHER" id="PTHR13134">
    <property type="entry name" value="TRAFFICKING PROTEIN PARTICLE COMPLEX SUBUNIT 13"/>
    <property type="match status" value="1"/>
</dbReference>
<dbReference type="EMBL" id="HBIA01004474">
    <property type="protein sequence ID" value="CAE0230549.1"/>
    <property type="molecule type" value="Transcribed_RNA"/>
</dbReference>
<protein>
    <recommendedName>
        <fullName evidence="1">Trafficking protein particle complex subunit 13 C-terminal domain-containing protein</fullName>
    </recommendedName>
</protein>
<evidence type="ECO:0000259" key="1">
    <source>
        <dbReference type="Pfam" id="PF23643"/>
    </source>
</evidence>
<dbReference type="GO" id="GO:1990072">
    <property type="term" value="C:TRAPPIII protein complex"/>
    <property type="evidence" value="ECO:0007669"/>
    <property type="project" value="TreeGrafter"/>
</dbReference>
<gene>
    <name evidence="2" type="ORF">SRAS04492_LOCUS2343</name>
</gene>
<reference evidence="2" key="1">
    <citation type="submission" date="2021-01" db="EMBL/GenBank/DDBJ databases">
        <authorList>
            <person name="Corre E."/>
            <person name="Pelletier E."/>
            <person name="Niang G."/>
            <person name="Scheremetjew M."/>
            <person name="Finn R."/>
            <person name="Kale V."/>
            <person name="Holt S."/>
            <person name="Cochrane G."/>
            <person name="Meng A."/>
            <person name="Brown T."/>
            <person name="Cohen L."/>
        </authorList>
    </citation>
    <scope>NUCLEOTIDE SEQUENCE</scope>
    <source>
        <strain evidence="2">Ras09</strain>
    </source>
</reference>
<evidence type="ECO:0000313" key="2">
    <source>
        <dbReference type="EMBL" id="CAE0230549.1"/>
    </source>
</evidence>
<organism evidence="2">
    <name type="scientific">Strombidium rassoulzadegani</name>
    <dbReference type="NCBI Taxonomy" id="1082188"/>
    <lineage>
        <taxon>Eukaryota</taxon>
        <taxon>Sar</taxon>
        <taxon>Alveolata</taxon>
        <taxon>Ciliophora</taxon>
        <taxon>Intramacronucleata</taxon>
        <taxon>Spirotrichea</taxon>
        <taxon>Oligotrichia</taxon>
        <taxon>Strombidiidae</taxon>
        <taxon>Strombidium</taxon>
    </lineage>
</organism>